<accession>A0A5C3Q7F7</accession>
<gene>
    <name evidence="1" type="ORF">BDV98DRAFT_574586</name>
</gene>
<reference evidence="1 2" key="1">
    <citation type="journal article" date="2019" name="Nat. Ecol. Evol.">
        <title>Megaphylogeny resolves global patterns of mushroom evolution.</title>
        <authorList>
            <person name="Varga T."/>
            <person name="Krizsan K."/>
            <person name="Foldi C."/>
            <person name="Dima B."/>
            <person name="Sanchez-Garcia M."/>
            <person name="Sanchez-Ramirez S."/>
            <person name="Szollosi G.J."/>
            <person name="Szarkandi J.G."/>
            <person name="Papp V."/>
            <person name="Albert L."/>
            <person name="Andreopoulos W."/>
            <person name="Angelini C."/>
            <person name="Antonin V."/>
            <person name="Barry K.W."/>
            <person name="Bougher N.L."/>
            <person name="Buchanan P."/>
            <person name="Buyck B."/>
            <person name="Bense V."/>
            <person name="Catcheside P."/>
            <person name="Chovatia M."/>
            <person name="Cooper J."/>
            <person name="Damon W."/>
            <person name="Desjardin D."/>
            <person name="Finy P."/>
            <person name="Geml J."/>
            <person name="Haridas S."/>
            <person name="Hughes K."/>
            <person name="Justo A."/>
            <person name="Karasinski D."/>
            <person name="Kautmanova I."/>
            <person name="Kiss B."/>
            <person name="Kocsube S."/>
            <person name="Kotiranta H."/>
            <person name="LaButti K.M."/>
            <person name="Lechner B.E."/>
            <person name="Liimatainen K."/>
            <person name="Lipzen A."/>
            <person name="Lukacs Z."/>
            <person name="Mihaltcheva S."/>
            <person name="Morgado L.N."/>
            <person name="Niskanen T."/>
            <person name="Noordeloos M.E."/>
            <person name="Ohm R.A."/>
            <person name="Ortiz-Santana B."/>
            <person name="Ovrebo C."/>
            <person name="Racz N."/>
            <person name="Riley R."/>
            <person name="Savchenko A."/>
            <person name="Shiryaev A."/>
            <person name="Soop K."/>
            <person name="Spirin V."/>
            <person name="Szebenyi C."/>
            <person name="Tomsovsky M."/>
            <person name="Tulloss R.E."/>
            <person name="Uehling J."/>
            <person name="Grigoriev I.V."/>
            <person name="Vagvolgyi C."/>
            <person name="Papp T."/>
            <person name="Martin F.M."/>
            <person name="Miettinen O."/>
            <person name="Hibbett D.S."/>
            <person name="Nagy L.G."/>
        </authorList>
    </citation>
    <scope>NUCLEOTIDE SEQUENCE [LARGE SCALE GENOMIC DNA]</scope>
    <source>
        <strain evidence="1 2">CBS 309.79</strain>
    </source>
</reference>
<sequence>MLHRRSISKSAMWPMISSRTSWGRKRRRAPDLGKLRAIVSARAFLFAVNELFLCREWVVILGS</sequence>
<dbReference type="AlphaFoldDB" id="A0A5C3Q7F7"/>
<keyword evidence="2" id="KW-1185">Reference proteome</keyword>
<name>A0A5C3Q7F7_9AGAR</name>
<dbReference type="EMBL" id="ML178847">
    <property type="protein sequence ID" value="TFK97506.1"/>
    <property type="molecule type" value="Genomic_DNA"/>
</dbReference>
<dbReference type="Proteomes" id="UP000305067">
    <property type="component" value="Unassembled WGS sequence"/>
</dbReference>
<organism evidence="1 2">
    <name type="scientific">Pterulicium gracile</name>
    <dbReference type="NCBI Taxonomy" id="1884261"/>
    <lineage>
        <taxon>Eukaryota</taxon>
        <taxon>Fungi</taxon>
        <taxon>Dikarya</taxon>
        <taxon>Basidiomycota</taxon>
        <taxon>Agaricomycotina</taxon>
        <taxon>Agaricomycetes</taxon>
        <taxon>Agaricomycetidae</taxon>
        <taxon>Agaricales</taxon>
        <taxon>Pleurotineae</taxon>
        <taxon>Pterulaceae</taxon>
        <taxon>Pterulicium</taxon>
    </lineage>
</organism>
<proteinExistence type="predicted"/>
<evidence type="ECO:0000313" key="1">
    <source>
        <dbReference type="EMBL" id="TFK97506.1"/>
    </source>
</evidence>
<evidence type="ECO:0000313" key="2">
    <source>
        <dbReference type="Proteomes" id="UP000305067"/>
    </source>
</evidence>
<protein>
    <submittedName>
        <fullName evidence="1">Uncharacterized protein</fullName>
    </submittedName>
</protein>